<organism evidence="2 3">
    <name type="scientific">Actinobaculum massiliense ACS-171-V-Col2</name>
    <dbReference type="NCBI Taxonomy" id="883066"/>
    <lineage>
        <taxon>Bacteria</taxon>
        <taxon>Bacillati</taxon>
        <taxon>Actinomycetota</taxon>
        <taxon>Actinomycetes</taxon>
        <taxon>Actinomycetales</taxon>
        <taxon>Actinomycetaceae</taxon>
        <taxon>Actinobaculum</taxon>
    </lineage>
</organism>
<dbReference type="EMBL" id="AGWL01000006">
    <property type="protein sequence ID" value="EKU95009.1"/>
    <property type="molecule type" value="Genomic_DNA"/>
</dbReference>
<dbReference type="Proteomes" id="UP000009888">
    <property type="component" value="Unassembled WGS sequence"/>
</dbReference>
<protein>
    <recommendedName>
        <fullName evidence="4">Carbohydrate kinase PfkB domain-containing protein</fullName>
    </recommendedName>
</protein>
<evidence type="ECO:0000313" key="3">
    <source>
        <dbReference type="Proteomes" id="UP000009888"/>
    </source>
</evidence>
<dbReference type="InterPro" id="IPR029056">
    <property type="entry name" value="Ribokinase-like"/>
</dbReference>
<evidence type="ECO:0008006" key="4">
    <source>
        <dbReference type="Google" id="ProtNLM"/>
    </source>
</evidence>
<dbReference type="Gene3D" id="3.40.1190.20">
    <property type="match status" value="1"/>
</dbReference>
<accession>K9ECL6</accession>
<dbReference type="PATRIC" id="fig|883066.3.peg.1206"/>
<dbReference type="RefSeq" id="WP_007001353.1">
    <property type="nucleotide sequence ID" value="NZ_JH992955.1"/>
</dbReference>
<name>K9ECL6_9ACTO</name>
<gene>
    <name evidence="2" type="ORF">HMPREF9233_01147</name>
</gene>
<keyword evidence="3" id="KW-1185">Reference proteome</keyword>
<dbReference type="STRING" id="202789.GCA_001457435_00967"/>
<dbReference type="AlphaFoldDB" id="K9ECL6"/>
<feature type="compositionally biased region" description="Low complexity" evidence="1">
    <location>
        <begin position="239"/>
        <end position="253"/>
    </location>
</feature>
<sequence>MSSLVLGEIRLAESEGEQSVEGAMLDVASALAALGRNVRFVCQNPEKEAAHALQERASSAGFDVNVRGEESSQPPLPFPSAPQDGARLLDLQLFDPRVLIFGGSAIHAPQPASAVVQWAQAASSMATLVYVPLISRPPNGNLNRLRRQTDKFIQIADVVYATASDIRLLYGITGSDRAYNRIAQYWFENGVSIVAITLDSNDTLMYSRSGGGVKIFAPQPRDYAEASAPDRQASALGKASVSGGASASRKVASPGDPSASAESSIAGKTVASGESSVAGKAVVSGKAAAEFAAGLCDALDRVTLLGASERPRLADASTTLLYTTGSFAGAAATLAEREAGFPNRDAITEFVNRIH</sequence>
<dbReference type="HOGENOM" id="CLU_027634_6_2_11"/>
<feature type="region of interest" description="Disordered" evidence="1">
    <location>
        <begin position="239"/>
        <end position="265"/>
    </location>
</feature>
<comment type="caution">
    <text evidence="2">The sequence shown here is derived from an EMBL/GenBank/DDBJ whole genome shotgun (WGS) entry which is preliminary data.</text>
</comment>
<dbReference type="SUPFAM" id="SSF53613">
    <property type="entry name" value="Ribokinase-like"/>
    <property type="match status" value="1"/>
</dbReference>
<evidence type="ECO:0000313" key="2">
    <source>
        <dbReference type="EMBL" id="EKU95009.1"/>
    </source>
</evidence>
<proteinExistence type="predicted"/>
<reference evidence="2 3" key="1">
    <citation type="submission" date="2012-09" db="EMBL/GenBank/DDBJ databases">
        <title>The Genome Sequence of Actinobaculum massiliae ACS-171-V-COL2.</title>
        <authorList>
            <consortium name="The Broad Institute Genome Sequencing Platform"/>
            <person name="Earl A."/>
            <person name="Ward D."/>
            <person name="Feldgarden M."/>
            <person name="Gevers D."/>
            <person name="Saerens B."/>
            <person name="Vaneechoutte M."/>
            <person name="Walker B."/>
            <person name="Young S.K."/>
            <person name="Zeng Q."/>
            <person name="Gargeya S."/>
            <person name="Fitzgerald M."/>
            <person name="Haas B."/>
            <person name="Abouelleil A."/>
            <person name="Alvarado L."/>
            <person name="Arachchi H.M."/>
            <person name="Berlin A."/>
            <person name="Chapman S.B."/>
            <person name="Goldberg J."/>
            <person name="Griggs A."/>
            <person name="Gujja S."/>
            <person name="Hansen M."/>
            <person name="Howarth C."/>
            <person name="Imamovic A."/>
            <person name="Larimer J."/>
            <person name="McCowen C."/>
            <person name="Montmayeur A."/>
            <person name="Murphy C."/>
            <person name="Neiman D."/>
            <person name="Pearson M."/>
            <person name="Priest M."/>
            <person name="Roberts A."/>
            <person name="Saif S."/>
            <person name="Shea T."/>
            <person name="Sisk P."/>
            <person name="Sykes S."/>
            <person name="Wortman J."/>
            <person name="Nusbaum C."/>
            <person name="Birren B."/>
        </authorList>
    </citation>
    <scope>NUCLEOTIDE SEQUENCE [LARGE SCALE GENOMIC DNA]</scope>
    <source>
        <strain evidence="3">ACS-171-V-Col2</strain>
    </source>
</reference>
<evidence type="ECO:0000256" key="1">
    <source>
        <dbReference type="SAM" id="MobiDB-lite"/>
    </source>
</evidence>